<accession>A0ABP8ZQ84</accession>
<keyword evidence="4" id="KW-1185">Reference proteome</keyword>
<feature type="region of interest" description="Disordered" evidence="1">
    <location>
        <begin position="133"/>
        <end position="153"/>
    </location>
</feature>
<protein>
    <recommendedName>
        <fullName evidence="2">HTH marR-type domain-containing protein</fullName>
    </recommendedName>
</protein>
<dbReference type="InterPro" id="IPR000835">
    <property type="entry name" value="HTH_MarR-typ"/>
</dbReference>
<dbReference type="Gene3D" id="1.10.10.10">
    <property type="entry name" value="Winged helix-like DNA-binding domain superfamily/Winged helix DNA-binding domain"/>
    <property type="match status" value="1"/>
</dbReference>
<name>A0ABP8ZQ84_9MICO</name>
<dbReference type="EMBL" id="BAABKO010000001">
    <property type="protein sequence ID" value="GAA4763007.1"/>
    <property type="molecule type" value="Genomic_DNA"/>
</dbReference>
<dbReference type="Proteomes" id="UP001501645">
    <property type="component" value="Unassembled WGS sequence"/>
</dbReference>
<dbReference type="InterPro" id="IPR052526">
    <property type="entry name" value="HTH-type_Bedaq_tolerance"/>
</dbReference>
<proteinExistence type="predicted"/>
<dbReference type="SMART" id="SM00347">
    <property type="entry name" value="HTH_MARR"/>
    <property type="match status" value="1"/>
</dbReference>
<organism evidence="3 4">
    <name type="scientific">Microbacterium gilvum</name>
    <dbReference type="NCBI Taxonomy" id="1336204"/>
    <lineage>
        <taxon>Bacteria</taxon>
        <taxon>Bacillati</taxon>
        <taxon>Actinomycetota</taxon>
        <taxon>Actinomycetes</taxon>
        <taxon>Micrococcales</taxon>
        <taxon>Microbacteriaceae</taxon>
        <taxon>Microbacterium</taxon>
    </lineage>
</organism>
<evidence type="ECO:0000313" key="4">
    <source>
        <dbReference type="Proteomes" id="UP001501645"/>
    </source>
</evidence>
<sequence length="153" mass="16541">MEHAADLERLIIAAHALTRIAALETRSEAPAAQWRTLALLRDNGPLRIGELARLSRVTQPGMTKLAGAMEQAGLVIREPDPDDSRAVRVIATPEGEAAYAGWRAQFVAALLPRFSDLGAADWDALRTAADLLSRRTTGETPIRPAPGEEPSER</sequence>
<dbReference type="InterPro" id="IPR036388">
    <property type="entry name" value="WH-like_DNA-bd_sf"/>
</dbReference>
<comment type="caution">
    <text evidence="3">The sequence shown here is derived from an EMBL/GenBank/DDBJ whole genome shotgun (WGS) entry which is preliminary data.</text>
</comment>
<evidence type="ECO:0000259" key="2">
    <source>
        <dbReference type="PROSITE" id="PS50995"/>
    </source>
</evidence>
<dbReference type="PANTHER" id="PTHR39515:SF2">
    <property type="entry name" value="HTH-TYPE TRANSCRIPTIONAL REGULATOR RV0880"/>
    <property type="match status" value="1"/>
</dbReference>
<reference evidence="4" key="1">
    <citation type="journal article" date="2019" name="Int. J. Syst. Evol. Microbiol.">
        <title>The Global Catalogue of Microorganisms (GCM) 10K type strain sequencing project: providing services to taxonomists for standard genome sequencing and annotation.</title>
        <authorList>
            <consortium name="The Broad Institute Genomics Platform"/>
            <consortium name="The Broad Institute Genome Sequencing Center for Infectious Disease"/>
            <person name="Wu L."/>
            <person name="Ma J."/>
        </authorList>
    </citation>
    <scope>NUCLEOTIDE SEQUENCE [LARGE SCALE GENOMIC DNA]</scope>
    <source>
        <strain evidence="4">JCM 18537</strain>
    </source>
</reference>
<dbReference type="PROSITE" id="PS50995">
    <property type="entry name" value="HTH_MARR_2"/>
    <property type="match status" value="1"/>
</dbReference>
<dbReference type="RefSeq" id="WP_345435001.1">
    <property type="nucleotide sequence ID" value="NZ_BAABKO010000001.1"/>
</dbReference>
<feature type="domain" description="HTH marR-type" evidence="2">
    <location>
        <begin position="4"/>
        <end position="137"/>
    </location>
</feature>
<dbReference type="SUPFAM" id="SSF46785">
    <property type="entry name" value="Winged helix' DNA-binding domain"/>
    <property type="match status" value="1"/>
</dbReference>
<dbReference type="InterPro" id="IPR036390">
    <property type="entry name" value="WH_DNA-bd_sf"/>
</dbReference>
<gene>
    <name evidence="3" type="ORF">GCM10023351_01910</name>
</gene>
<evidence type="ECO:0000313" key="3">
    <source>
        <dbReference type="EMBL" id="GAA4763007.1"/>
    </source>
</evidence>
<dbReference type="Pfam" id="PF01047">
    <property type="entry name" value="MarR"/>
    <property type="match status" value="1"/>
</dbReference>
<evidence type="ECO:0000256" key="1">
    <source>
        <dbReference type="SAM" id="MobiDB-lite"/>
    </source>
</evidence>
<dbReference type="PANTHER" id="PTHR39515">
    <property type="entry name" value="CONSERVED PROTEIN"/>
    <property type="match status" value="1"/>
</dbReference>